<organism evidence="2 3">
    <name type="scientific">Asterophora parasitica</name>
    <dbReference type="NCBI Taxonomy" id="117018"/>
    <lineage>
        <taxon>Eukaryota</taxon>
        <taxon>Fungi</taxon>
        <taxon>Dikarya</taxon>
        <taxon>Basidiomycota</taxon>
        <taxon>Agaricomycotina</taxon>
        <taxon>Agaricomycetes</taxon>
        <taxon>Agaricomycetidae</taxon>
        <taxon>Agaricales</taxon>
        <taxon>Tricholomatineae</taxon>
        <taxon>Lyophyllaceae</taxon>
        <taxon>Asterophora</taxon>
    </lineage>
</organism>
<accession>A0A9P7G0N0</accession>
<feature type="region of interest" description="Disordered" evidence="1">
    <location>
        <begin position="68"/>
        <end position="98"/>
    </location>
</feature>
<proteinExistence type="predicted"/>
<protein>
    <submittedName>
        <fullName evidence="2">Uncharacterized protein</fullName>
    </submittedName>
</protein>
<dbReference type="OrthoDB" id="5327923at2759"/>
<evidence type="ECO:0000256" key="1">
    <source>
        <dbReference type="SAM" id="MobiDB-lite"/>
    </source>
</evidence>
<dbReference type="AlphaFoldDB" id="A0A9P7G0N0"/>
<reference evidence="2" key="2">
    <citation type="submission" date="2021-10" db="EMBL/GenBank/DDBJ databases">
        <title>Phylogenomics reveals ancestral predisposition of the termite-cultivated fungus Termitomyces towards a domesticated lifestyle.</title>
        <authorList>
            <person name="Auxier B."/>
            <person name="Grum-Grzhimaylo A."/>
            <person name="Cardenas M.E."/>
            <person name="Lodge J.D."/>
            <person name="Laessoe T."/>
            <person name="Pedersen O."/>
            <person name="Smith M.E."/>
            <person name="Kuyper T.W."/>
            <person name="Franco-Molano E.A."/>
            <person name="Baroni T.J."/>
            <person name="Aanen D.K."/>
        </authorList>
    </citation>
    <scope>NUCLEOTIDE SEQUENCE</scope>
    <source>
        <strain evidence="2">AP01</strain>
        <tissue evidence="2">Mycelium</tissue>
    </source>
</reference>
<sequence length="491" mass="55099">MRRVPDVKDLTIATGSKLMNRMKANGELDHAKEEVEWAEMEKEPCLIQPWSPCEAIEEMEEEIRLGKAGQISREGSPPLDKGQQVSTGSSFERPAPGTLAQRLPRKVIVHDPWNLLVVQGRNRYGYPERNATDADWTTRPDRVYTYKLKLSDKPRPQSAAKKFQTYVAANLGKDLENKDAVHQEDPPANDYLIFPPPGAEGPIPPPIFVVHDPPPHNQMPASGVPSRKHTCISQLPTPVIPVTIPSAMKLNGSFPGPPSSVLLPPTPYFAAYVSDIDRTLKELDGEHGMAAQWKEKSAIATIKRVGRPQPHCLCYGFDEDDPRPERVDIEGYVRPIGTNMTWQDSMHPTCEHLNPRPEVPPTVRVRVVVKLSNPDNLHLERGATNYQLFPRHMFETWSGLNALPPMHDPFPIEALVPQLYGYYVRQPEEDDGEDFVADEGGDEEDDEKETLQGEGDTKWRKPPCATTREPIGYLSPILFLEECGTQVKPDE</sequence>
<comment type="caution">
    <text evidence="2">The sequence shown here is derived from an EMBL/GenBank/DDBJ whole genome shotgun (WGS) entry which is preliminary data.</text>
</comment>
<feature type="compositionally biased region" description="Acidic residues" evidence="1">
    <location>
        <begin position="432"/>
        <end position="448"/>
    </location>
</feature>
<gene>
    <name evidence="2" type="ORF">DXG03_004383</name>
</gene>
<keyword evidence="3" id="KW-1185">Reference proteome</keyword>
<feature type="compositionally biased region" description="Basic and acidic residues" evidence="1">
    <location>
        <begin position="449"/>
        <end position="459"/>
    </location>
</feature>
<name>A0A9P7G0N0_9AGAR</name>
<evidence type="ECO:0000313" key="2">
    <source>
        <dbReference type="EMBL" id="KAG5641724.1"/>
    </source>
</evidence>
<dbReference type="Proteomes" id="UP000775547">
    <property type="component" value="Unassembled WGS sequence"/>
</dbReference>
<dbReference type="EMBL" id="JABCKV010000259">
    <property type="protein sequence ID" value="KAG5641724.1"/>
    <property type="molecule type" value="Genomic_DNA"/>
</dbReference>
<reference evidence="2" key="1">
    <citation type="submission" date="2020-07" db="EMBL/GenBank/DDBJ databases">
        <authorList>
            <person name="Nieuwenhuis M."/>
            <person name="Van De Peppel L.J.J."/>
        </authorList>
    </citation>
    <scope>NUCLEOTIDE SEQUENCE</scope>
    <source>
        <strain evidence="2">AP01</strain>
        <tissue evidence="2">Mycelium</tissue>
    </source>
</reference>
<evidence type="ECO:0000313" key="3">
    <source>
        <dbReference type="Proteomes" id="UP000775547"/>
    </source>
</evidence>
<feature type="region of interest" description="Disordered" evidence="1">
    <location>
        <begin position="432"/>
        <end position="466"/>
    </location>
</feature>